<organism evidence="2 3">
    <name type="scientific">Babesia caballi</name>
    <dbReference type="NCBI Taxonomy" id="5871"/>
    <lineage>
        <taxon>Eukaryota</taxon>
        <taxon>Sar</taxon>
        <taxon>Alveolata</taxon>
        <taxon>Apicomplexa</taxon>
        <taxon>Aconoidasida</taxon>
        <taxon>Piroplasmida</taxon>
        <taxon>Babesiidae</taxon>
        <taxon>Babesia</taxon>
    </lineage>
</organism>
<name>A0AAV4LSR2_BABCB</name>
<dbReference type="Proteomes" id="UP001497744">
    <property type="component" value="Unassembled WGS sequence"/>
</dbReference>
<evidence type="ECO:0000256" key="1">
    <source>
        <dbReference type="SAM" id="Phobius"/>
    </source>
</evidence>
<feature type="transmembrane region" description="Helical" evidence="1">
    <location>
        <begin position="858"/>
        <end position="882"/>
    </location>
</feature>
<reference evidence="2 3" key="1">
    <citation type="submission" date="2021-06" db="EMBL/GenBank/DDBJ databases">
        <title>Genome sequence of Babesia caballi.</title>
        <authorList>
            <person name="Yamagishi J."/>
            <person name="Kidaka T."/>
            <person name="Ochi A."/>
        </authorList>
    </citation>
    <scope>NUCLEOTIDE SEQUENCE [LARGE SCALE GENOMIC DNA]</scope>
    <source>
        <strain evidence="2">USDA-D6B2</strain>
    </source>
</reference>
<dbReference type="Pfam" id="PF12785">
    <property type="entry name" value="VESA1_N"/>
    <property type="match status" value="1"/>
</dbReference>
<keyword evidence="1" id="KW-0812">Transmembrane</keyword>
<dbReference type="EMBL" id="BPLF01000002">
    <property type="protein sequence ID" value="GIX63211.1"/>
    <property type="molecule type" value="Genomic_DNA"/>
</dbReference>
<accession>A0AAV4LSR2</accession>
<keyword evidence="1" id="KW-0472">Membrane</keyword>
<keyword evidence="1" id="KW-1133">Transmembrane helix</keyword>
<dbReference type="InterPro" id="IPR024751">
    <property type="entry name" value="VESA1"/>
</dbReference>
<evidence type="ECO:0000313" key="2">
    <source>
        <dbReference type="EMBL" id="GIX63211.1"/>
    </source>
</evidence>
<dbReference type="RefSeq" id="XP_067715280.1">
    <property type="nucleotide sequence ID" value="XM_067859179.1"/>
</dbReference>
<comment type="caution">
    <text evidence="2">The sequence shown here is derived from an EMBL/GenBank/DDBJ whole genome shotgun (WGS) entry which is preliminary data.</text>
</comment>
<evidence type="ECO:0000313" key="3">
    <source>
        <dbReference type="Proteomes" id="UP001497744"/>
    </source>
</evidence>
<protein>
    <submittedName>
        <fullName evidence="2">Variant erythrocyte surface antigen-1 family protein</fullName>
    </submittedName>
</protein>
<keyword evidence="3" id="KW-1185">Reference proteome</keyword>
<dbReference type="AlphaFoldDB" id="A0AAV4LSR2"/>
<proteinExistence type="predicted"/>
<dbReference type="GeneID" id="94194692"/>
<sequence>MTKITLTTCPSNLKEAIDWILRVTGKDGGGGGQNASQELATAVSTLLKGVQSSSPELQKNIGAITQALSSGNNNGIINALGEGLKKFKEGIQKKSDENVYDDLKNPHSLNTKVTNAAKIFLGCVPLCFYSLSYLYWKCKHGDWAAQPFDGKGRGQNLKAFMVGQGYSADHLSTQTGSDIVNALGGLDQFSAVTATQPSHPDLLNELNKSLQRVIGSSGSINSVSFNDHALSALFYLCRTYFTGRQIMQSGSPTFKPRPPTSIREMLYWLSGLQFSPNYLDVEKQIDSHIPFEGLHVADSSIASATRSNGDTLTQNQMKGFLLSSCLSAPGVLGAIQGNTADPNGPWLHSLFSNTMNLQSPSGSALFNTLANYAYALQFQLGFLYQQCANGYSYTCGWQWCRYGHSVQSSNQKTDGLASWICSAPDCSNMSGCQHNSEKCEHIMQCGQSDKRSPLQAFLTDNLKGFHVAKQPIPYSSNHLDNHPSGSMCHVPMGFASALTTDTNATGWYIYYILDHFCSGPYTPLRQLCEKLSCLTRRTPRSLGDVFGFIWTLNYQLFKGRPKMVDLIGKFDKALGINGSLSAQFTTEPYSVLAKIWNKIAELNPGSPRSSSTILSRSLETMAPTTPFLYQLFMAKEPNTLPGAFFDLTQHCHKLKGYQYKHESHDSSSRSCSNPNDLWSLYQPVSAAPMSGTDTQAACRGAKCGGYLSPLTHSAGATYAPVHASVYLSWLAYLTDDFHEWFQNLLDEFKNIDCSKSGCRGTKGKTCSTSHARGTHGTASGQCQCDSVVHCGGVLPLLYANGFGFHNAYSLKGGMHGSDPTKRSCQQFHDQLSNVLSPDAPLHNLLLAIDDFLYLFRFYFLYNLSAIWALYFCIILYTLFFILDTLHLRSHLRFSSSHILPPTALLTTGKAPALTKLTYFVP</sequence>
<gene>
    <name evidence="2" type="ORF">BcabD6B2_26460</name>
</gene>